<reference evidence="2 3" key="1">
    <citation type="submission" date="2023-08" db="EMBL/GenBank/DDBJ databases">
        <title>Helicovermis profunda gen. nov., sp. nov., a novel mesophilic, fermentative bacterium within the Bacillota from a deep-sea hydrothermal vent chimney.</title>
        <authorList>
            <person name="Miyazaki U."/>
            <person name="Mizutani D."/>
            <person name="Hashimoto Y."/>
            <person name="Tame A."/>
            <person name="Sawayama S."/>
            <person name="Miyazaki J."/>
            <person name="Takai K."/>
            <person name="Nakagawa S."/>
        </authorList>
    </citation>
    <scope>NUCLEOTIDE SEQUENCE [LARGE SCALE GENOMIC DNA]</scope>
    <source>
        <strain evidence="2 3">S502</strain>
    </source>
</reference>
<name>A0AAU9ENR6_9FIRM</name>
<proteinExistence type="predicted"/>
<dbReference type="AlphaFoldDB" id="A0AAU9ENR6"/>
<dbReference type="SMART" id="SM00260">
    <property type="entry name" value="CheW"/>
    <property type="match status" value="1"/>
</dbReference>
<gene>
    <name evidence="2" type="ORF">HLPR_12870</name>
</gene>
<dbReference type="Gene3D" id="2.30.30.40">
    <property type="entry name" value="SH3 Domains"/>
    <property type="match status" value="1"/>
</dbReference>
<dbReference type="Pfam" id="PF01584">
    <property type="entry name" value="CheW"/>
    <property type="match status" value="1"/>
</dbReference>
<keyword evidence="3" id="KW-1185">Reference proteome</keyword>
<accession>A0AAU9ENR6</accession>
<dbReference type="EMBL" id="AP028654">
    <property type="protein sequence ID" value="BEP28956.1"/>
    <property type="molecule type" value="Genomic_DNA"/>
</dbReference>
<dbReference type="GO" id="GO:0007165">
    <property type="term" value="P:signal transduction"/>
    <property type="evidence" value="ECO:0007669"/>
    <property type="project" value="InterPro"/>
</dbReference>
<dbReference type="RefSeq" id="WP_338537253.1">
    <property type="nucleotide sequence ID" value="NZ_AP028654.1"/>
</dbReference>
<evidence type="ECO:0000259" key="1">
    <source>
        <dbReference type="PROSITE" id="PS50851"/>
    </source>
</evidence>
<dbReference type="KEGG" id="hprf:HLPR_12870"/>
<organism evidence="2 3">
    <name type="scientific">Helicovermis profundi</name>
    <dbReference type="NCBI Taxonomy" id="3065157"/>
    <lineage>
        <taxon>Bacteria</taxon>
        <taxon>Bacillati</taxon>
        <taxon>Bacillota</taxon>
        <taxon>Clostridia</taxon>
        <taxon>Helicovermis</taxon>
    </lineage>
</organism>
<dbReference type="PROSITE" id="PS50851">
    <property type="entry name" value="CHEW"/>
    <property type="match status" value="1"/>
</dbReference>
<dbReference type="InterPro" id="IPR039315">
    <property type="entry name" value="CheW"/>
</dbReference>
<protein>
    <submittedName>
        <fullName evidence="2">Chemotaxis protein CheW</fullName>
    </submittedName>
</protein>
<dbReference type="InterPro" id="IPR036061">
    <property type="entry name" value="CheW-like_dom_sf"/>
</dbReference>
<dbReference type="CDD" id="cd00732">
    <property type="entry name" value="CheW"/>
    <property type="match status" value="1"/>
</dbReference>
<dbReference type="Proteomes" id="UP001321786">
    <property type="component" value="Chromosome"/>
</dbReference>
<feature type="domain" description="CheW-like" evidence="1">
    <location>
        <begin position="3"/>
        <end position="143"/>
    </location>
</feature>
<dbReference type="GO" id="GO:0005829">
    <property type="term" value="C:cytosol"/>
    <property type="evidence" value="ECO:0007669"/>
    <property type="project" value="TreeGrafter"/>
</dbReference>
<dbReference type="SUPFAM" id="SSF50341">
    <property type="entry name" value="CheW-like"/>
    <property type="match status" value="1"/>
</dbReference>
<sequence>MAENQYVTFLLGNEKYCIDIENVAGISENVKVTKVPDAPYYLQGIMNLRGDVIPVINLKKRFNIEETTYSEDSKIILINIEDNSLGFLVDEANQVVKIDETDIDPTPEVIKRKGQDYISSIGKLGGELYIILAFEKILNHDETETVLNFKK</sequence>
<dbReference type="InterPro" id="IPR002545">
    <property type="entry name" value="CheW-lke_dom"/>
</dbReference>
<dbReference type="PANTHER" id="PTHR22617:SF23">
    <property type="entry name" value="CHEMOTAXIS PROTEIN CHEW"/>
    <property type="match status" value="1"/>
</dbReference>
<evidence type="ECO:0000313" key="2">
    <source>
        <dbReference type="EMBL" id="BEP28956.1"/>
    </source>
</evidence>
<dbReference type="GO" id="GO:0006935">
    <property type="term" value="P:chemotaxis"/>
    <property type="evidence" value="ECO:0007669"/>
    <property type="project" value="InterPro"/>
</dbReference>
<dbReference type="Gene3D" id="2.40.50.180">
    <property type="entry name" value="CheA-289, Domain 4"/>
    <property type="match status" value="1"/>
</dbReference>
<dbReference type="PANTHER" id="PTHR22617">
    <property type="entry name" value="CHEMOTAXIS SENSOR HISTIDINE KINASE-RELATED"/>
    <property type="match status" value="1"/>
</dbReference>
<evidence type="ECO:0000313" key="3">
    <source>
        <dbReference type="Proteomes" id="UP001321786"/>
    </source>
</evidence>